<dbReference type="PIRSF" id="PIRSF032064">
    <property type="entry name" value="UCP032064"/>
    <property type="match status" value="1"/>
</dbReference>
<dbReference type="Pfam" id="PF05258">
    <property type="entry name" value="DciA"/>
    <property type="match status" value="1"/>
</dbReference>
<dbReference type="InterPro" id="IPR007922">
    <property type="entry name" value="DciA-like"/>
</dbReference>
<proteinExistence type="predicted"/>
<sequence length="172" mass="18670">MTGKMRPGNPIPVSDLASALLDPVLRRRAGLSVDLVQSWPEIVGERLASRTRPEKIAWPRRLHEDDPFEPATLVIACEGPAALHVQHETGEIISRANSFLGFAAIGRVKIVQKPVSPATPSRKKALRPLAEAERRRIESLTSGIDDPGLRESLERLGASILASAKKPPLAKS</sequence>
<dbReference type="InterPro" id="IPR010593">
    <property type="entry name" value="DUF1159"/>
</dbReference>
<dbReference type="STRING" id="266779.Meso_0766"/>
<organism evidence="1">
    <name type="scientific">Chelativorans sp. (strain BNC1)</name>
    <dbReference type="NCBI Taxonomy" id="266779"/>
    <lineage>
        <taxon>Bacteria</taxon>
        <taxon>Pseudomonadati</taxon>
        <taxon>Pseudomonadota</taxon>
        <taxon>Alphaproteobacteria</taxon>
        <taxon>Hyphomicrobiales</taxon>
        <taxon>Phyllobacteriaceae</taxon>
        <taxon>Chelativorans</taxon>
    </lineage>
</organism>
<gene>
    <name evidence="1" type="ordered locus">Meso_0766</name>
</gene>
<reference evidence="1" key="1">
    <citation type="submission" date="2006-06" db="EMBL/GenBank/DDBJ databases">
        <title>Complete sequence of chromosome of Chelativorans sp. BNC1.</title>
        <authorList>
            <consortium name="US DOE Joint Genome Institute"/>
            <person name="Copeland A."/>
            <person name="Lucas S."/>
            <person name="Lapidus A."/>
            <person name="Barry K."/>
            <person name="Detter J.C."/>
            <person name="Glavina del Rio T."/>
            <person name="Hammon N."/>
            <person name="Israni S."/>
            <person name="Dalin E."/>
            <person name="Tice H."/>
            <person name="Pitluck S."/>
            <person name="Chertkov O."/>
            <person name="Brettin T."/>
            <person name="Bruce D."/>
            <person name="Han C."/>
            <person name="Tapia R."/>
            <person name="Gilna P."/>
            <person name="Schmutz J."/>
            <person name="Larimer F."/>
            <person name="Land M."/>
            <person name="Hauser L."/>
            <person name="Kyrpides N."/>
            <person name="Mikhailova N."/>
            <person name="Richardson P."/>
        </authorList>
    </citation>
    <scope>NUCLEOTIDE SEQUENCE</scope>
    <source>
        <strain evidence="1">BNC1</strain>
    </source>
</reference>
<evidence type="ECO:0008006" key="2">
    <source>
        <dbReference type="Google" id="ProtNLM"/>
    </source>
</evidence>
<evidence type="ECO:0000313" key="1">
    <source>
        <dbReference type="EMBL" id="ABG62166.1"/>
    </source>
</evidence>
<dbReference type="OrthoDB" id="7160947at2"/>
<dbReference type="EMBL" id="CP000390">
    <property type="protein sequence ID" value="ABG62166.1"/>
    <property type="molecule type" value="Genomic_DNA"/>
</dbReference>
<protein>
    <recommendedName>
        <fullName evidence="2">DUF721 domain-containing protein</fullName>
    </recommendedName>
</protein>
<name>Q11KA9_CHESB</name>
<dbReference type="KEGG" id="mes:Meso_0766"/>
<accession>Q11KA9</accession>
<dbReference type="AlphaFoldDB" id="Q11KA9"/>
<dbReference type="eggNOG" id="COG5389">
    <property type="taxonomic scope" value="Bacteria"/>
</dbReference>
<dbReference type="HOGENOM" id="CLU_104595_1_1_5"/>